<dbReference type="Pfam" id="PF03663">
    <property type="entry name" value="Glyco_hydro_76"/>
    <property type="match status" value="1"/>
</dbReference>
<dbReference type="AlphaFoldDB" id="A0A9Q0AFX3"/>
<dbReference type="InterPro" id="IPR005198">
    <property type="entry name" value="Glyco_hydro_76"/>
</dbReference>
<dbReference type="GO" id="GO:0016052">
    <property type="term" value="P:carbohydrate catabolic process"/>
    <property type="evidence" value="ECO:0007669"/>
    <property type="project" value="InterPro"/>
</dbReference>
<evidence type="ECO:0000256" key="9">
    <source>
        <dbReference type="ARBA" id="ARBA00023295"/>
    </source>
</evidence>
<keyword evidence="12" id="KW-0812">Transmembrane</keyword>
<evidence type="ECO:0000313" key="15">
    <source>
        <dbReference type="Proteomes" id="UP000829685"/>
    </source>
</evidence>
<feature type="signal peptide" evidence="13">
    <location>
        <begin position="1"/>
        <end position="20"/>
    </location>
</feature>
<dbReference type="FunFam" id="1.50.10.20:FF:000006">
    <property type="entry name" value="Mannan endo-1,6-alpha-mannosidase"/>
    <property type="match status" value="1"/>
</dbReference>
<keyword evidence="6 10" id="KW-0378">Hydrolase</keyword>
<keyword evidence="12" id="KW-1133">Transmembrane helix</keyword>
<reference evidence="14" key="1">
    <citation type="submission" date="2021-03" db="EMBL/GenBank/DDBJ databases">
        <title>Revisited historic fungal species revealed as producer of novel bioactive compounds through whole genome sequencing and comparative genomics.</title>
        <authorList>
            <person name="Vignolle G.A."/>
            <person name="Hochenegger N."/>
            <person name="Mach R.L."/>
            <person name="Mach-Aigner A.R."/>
            <person name="Javad Rahimi M."/>
            <person name="Salim K.A."/>
            <person name="Chan C.M."/>
            <person name="Lim L.B.L."/>
            <person name="Cai F."/>
            <person name="Druzhinina I.S."/>
            <person name="U'Ren J.M."/>
            <person name="Derntl C."/>
        </authorList>
    </citation>
    <scope>NUCLEOTIDE SEQUENCE</scope>
    <source>
        <strain evidence="14">TUCIM 5799</strain>
    </source>
</reference>
<name>A0A9Q0AFX3_9PEZI</name>
<gene>
    <name evidence="14" type="ORF">JX265_013463</name>
</gene>
<dbReference type="OrthoDB" id="4187847at2759"/>
<evidence type="ECO:0000256" key="2">
    <source>
        <dbReference type="ARBA" id="ARBA00004308"/>
    </source>
</evidence>
<evidence type="ECO:0000256" key="12">
    <source>
        <dbReference type="SAM" id="Phobius"/>
    </source>
</evidence>
<comment type="caution">
    <text evidence="14">The sequence shown here is derived from an EMBL/GenBank/DDBJ whole genome shotgun (WGS) entry which is preliminary data.</text>
</comment>
<comment type="similarity">
    <text evidence="3 10">Belongs to the glycosyl hydrolase 76 family.</text>
</comment>
<evidence type="ECO:0000256" key="5">
    <source>
        <dbReference type="ARBA" id="ARBA00022729"/>
    </source>
</evidence>
<evidence type="ECO:0000256" key="7">
    <source>
        <dbReference type="ARBA" id="ARBA00023136"/>
    </source>
</evidence>
<dbReference type="EC" id="3.2.1.101" evidence="4 10"/>
<sequence length="460" mass="50246">MWHLLSLLGLVQLFNSHATAIDVDITNDASVKEAAATIAYGAVKFYTGNNTGDVPGNLPDPYYWWQAGAMFGALLDYWAFTGDDSYNEITYQAMWHQRGDDYDYMPTNQTRALGNDDQGFWALASMSAAELNFQNPPEGEPGWLGLTQAIFNEYVQRWNEASDSCNGGLRWQIYTFNNGYTYKNSISNGCFFNIAARLARFTGNTTYADWATKIFEWQQGVGFINDEWTVRDGAGVAEGANCTEINGALFTYNAGIFLHGAAYMYNFTESDTWKTRVQGMVDSVSKTMFQGGIMWEPPCETTSGSCNNDQRTFKGLLSRWMAATAKLAPFTYDQVMGLLQSTAKAAAQHCVGSPSNFKGHPGTACTFSWFADSTYEETSGVGEQLNAMSVIMTMLVDSAMSPFTSNTGGTSAGHVDGGVSDDSKLDKPREITNADRAGAGILTTLIIGSLLGAVVFLVKD</sequence>
<organism evidence="14 15">
    <name type="scientific">Neoarthrinium moseri</name>
    <dbReference type="NCBI Taxonomy" id="1658444"/>
    <lineage>
        <taxon>Eukaryota</taxon>
        <taxon>Fungi</taxon>
        <taxon>Dikarya</taxon>
        <taxon>Ascomycota</taxon>
        <taxon>Pezizomycotina</taxon>
        <taxon>Sordariomycetes</taxon>
        <taxon>Xylariomycetidae</taxon>
        <taxon>Amphisphaeriales</taxon>
        <taxon>Apiosporaceae</taxon>
        <taxon>Neoarthrinium</taxon>
    </lineage>
</organism>
<protein>
    <recommendedName>
        <fullName evidence="4 10">Mannan endo-1,6-alpha-mannosidase</fullName>
        <ecNumber evidence="4 10">3.2.1.101</ecNumber>
    </recommendedName>
</protein>
<dbReference type="GO" id="GO:0012505">
    <property type="term" value="C:endomembrane system"/>
    <property type="evidence" value="ECO:0007669"/>
    <property type="project" value="UniProtKB-SubCell"/>
</dbReference>
<dbReference type="GO" id="GO:0009272">
    <property type="term" value="P:fungal-type cell wall biogenesis"/>
    <property type="evidence" value="ECO:0007669"/>
    <property type="project" value="TreeGrafter"/>
</dbReference>
<evidence type="ECO:0000256" key="10">
    <source>
        <dbReference type="PIRNR" id="PIRNR016302"/>
    </source>
</evidence>
<feature type="chain" id="PRO_5040504099" description="Mannan endo-1,6-alpha-mannosidase" evidence="13">
    <location>
        <begin position="21"/>
        <end position="460"/>
    </location>
</feature>
<dbReference type="EMBL" id="JAFIMR010000071">
    <property type="protein sequence ID" value="KAI1850184.1"/>
    <property type="molecule type" value="Genomic_DNA"/>
</dbReference>
<comment type="catalytic activity">
    <reaction evidence="1 10">
        <text>Random hydrolysis of (1-&gt;6)-alpha-D-mannosidic linkages in unbranched (1-&gt;6)-mannans.</text>
        <dbReference type="EC" id="3.2.1.101"/>
    </reaction>
</comment>
<accession>A0A9Q0AFX3</accession>
<keyword evidence="7 12" id="KW-0472">Membrane</keyword>
<evidence type="ECO:0000256" key="11">
    <source>
        <dbReference type="SAM" id="MobiDB-lite"/>
    </source>
</evidence>
<keyword evidence="15" id="KW-1185">Reference proteome</keyword>
<feature type="region of interest" description="Disordered" evidence="11">
    <location>
        <begin position="406"/>
        <end position="426"/>
    </location>
</feature>
<feature type="transmembrane region" description="Helical" evidence="12">
    <location>
        <begin position="437"/>
        <end position="458"/>
    </location>
</feature>
<keyword evidence="9 10" id="KW-0326">Glycosidase</keyword>
<evidence type="ECO:0000256" key="4">
    <source>
        <dbReference type="ARBA" id="ARBA00012350"/>
    </source>
</evidence>
<evidence type="ECO:0000256" key="6">
    <source>
        <dbReference type="ARBA" id="ARBA00022801"/>
    </source>
</evidence>
<keyword evidence="5 13" id="KW-0732">Signal</keyword>
<evidence type="ECO:0000256" key="13">
    <source>
        <dbReference type="SAM" id="SignalP"/>
    </source>
</evidence>
<dbReference type="InterPro" id="IPR014480">
    <property type="entry name" value="Mannan-1_6-alpha_mannosidase"/>
</dbReference>
<evidence type="ECO:0000256" key="1">
    <source>
        <dbReference type="ARBA" id="ARBA00001452"/>
    </source>
</evidence>
<evidence type="ECO:0000256" key="3">
    <source>
        <dbReference type="ARBA" id="ARBA00009699"/>
    </source>
</evidence>
<keyword evidence="8" id="KW-0325">Glycoprotein</keyword>
<dbReference type="PIRSF" id="PIRSF016302">
    <property type="entry name" value="Man_a_manosd"/>
    <property type="match status" value="1"/>
</dbReference>
<dbReference type="PANTHER" id="PTHR12145">
    <property type="entry name" value="MANNAN ENDO-1,6-ALPHA-MANNOSIDASE DCW1"/>
    <property type="match status" value="1"/>
</dbReference>
<dbReference type="Gene3D" id="1.50.10.20">
    <property type="match status" value="1"/>
</dbReference>
<comment type="subcellular location">
    <subcellularLocation>
        <location evidence="2">Endomembrane system</location>
    </subcellularLocation>
</comment>
<dbReference type="InterPro" id="IPR008928">
    <property type="entry name" value="6-hairpin_glycosidase_sf"/>
</dbReference>
<dbReference type="Proteomes" id="UP000829685">
    <property type="component" value="Unassembled WGS sequence"/>
</dbReference>
<dbReference type="SUPFAM" id="SSF48208">
    <property type="entry name" value="Six-hairpin glycosidases"/>
    <property type="match status" value="1"/>
</dbReference>
<evidence type="ECO:0000256" key="8">
    <source>
        <dbReference type="ARBA" id="ARBA00023180"/>
    </source>
</evidence>
<dbReference type="GO" id="GO:0008496">
    <property type="term" value="F:mannan endo-1,6-alpha-mannosidase activity"/>
    <property type="evidence" value="ECO:0007669"/>
    <property type="project" value="UniProtKB-UniRule"/>
</dbReference>
<dbReference type="PANTHER" id="PTHR12145:SF36">
    <property type="entry name" value="MANNAN ENDO-1,6-ALPHA-MANNOSIDASE DCW1"/>
    <property type="match status" value="1"/>
</dbReference>
<proteinExistence type="inferred from homology"/>
<evidence type="ECO:0000313" key="14">
    <source>
        <dbReference type="EMBL" id="KAI1850184.1"/>
    </source>
</evidence>